<evidence type="ECO:0000256" key="4">
    <source>
        <dbReference type="ARBA" id="ARBA00022807"/>
    </source>
</evidence>
<dbReference type="EMBL" id="BLAF01000137">
    <property type="protein sequence ID" value="GES27486.1"/>
    <property type="molecule type" value="Genomic_DNA"/>
</dbReference>
<keyword evidence="5" id="KW-0175">Coiled coil</keyword>
<accession>A0A5M3Y2L2</accession>
<evidence type="ECO:0000256" key="3">
    <source>
        <dbReference type="ARBA" id="ARBA00022801"/>
    </source>
</evidence>
<name>A0A5M3Y2L2_9ACTN</name>
<keyword evidence="4" id="KW-0788">Thiol protease</keyword>
<dbReference type="GO" id="GO:0008234">
    <property type="term" value="F:cysteine-type peptidase activity"/>
    <property type="evidence" value="ECO:0007669"/>
    <property type="project" value="UniProtKB-KW"/>
</dbReference>
<evidence type="ECO:0000313" key="8">
    <source>
        <dbReference type="EMBL" id="GES27486.1"/>
    </source>
</evidence>
<evidence type="ECO:0000256" key="5">
    <source>
        <dbReference type="SAM" id="Coils"/>
    </source>
</evidence>
<protein>
    <recommendedName>
        <fullName evidence="7">NlpC/P60 domain-containing protein</fullName>
    </recommendedName>
</protein>
<keyword evidence="6" id="KW-0732">Signal</keyword>
<comment type="similarity">
    <text evidence="1">Belongs to the peptidase C40 family.</text>
</comment>
<dbReference type="GO" id="GO:0006508">
    <property type="term" value="P:proteolysis"/>
    <property type="evidence" value="ECO:0007669"/>
    <property type="project" value="UniProtKB-KW"/>
</dbReference>
<evidence type="ECO:0000256" key="6">
    <source>
        <dbReference type="SAM" id="SignalP"/>
    </source>
</evidence>
<dbReference type="PANTHER" id="PTHR47359:SF3">
    <property type="entry name" value="NLP_P60 DOMAIN-CONTAINING PROTEIN-RELATED"/>
    <property type="match status" value="1"/>
</dbReference>
<evidence type="ECO:0000259" key="7">
    <source>
        <dbReference type="PROSITE" id="PS51935"/>
    </source>
</evidence>
<keyword evidence="2" id="KW-0645">Protease</keyword>
<dbReference type="SUPFAM" id="SSF54001">
    <property type="entry name" value="Cysteine proteinases"/>
    <property type="match status" value="1"/>
</dbReference>
<dbReference type="InterPro" id="IPR038765">
    <property type="entry name" value="Papain-like_cys_pep_sf"/>
</dbReference>
<feature type="coiled-coil region" evidence="5">
    <location>
        <begin position="24"/>
        <end position="103"/>
    </location>
</feature>
<dbReference type="InterPro" id="IPR000064">
    <property type="entry name" value="NLP_P60_dom"/>
</dbReference>
<dbReference type="PROSITE" id="PS51935">
    <property type="entry name" value="NLPC_P60"/>
    <property type="match status" value="1"/>
</dbReference>
<feature type="coiled-coil region" evidence="5">
    <location>
        <begin position="161"/>
        <end position="232"/>
    </location>
</feature>
<feature type="domain" description="NlpC/P60" evidence="7">
    <location>
        <begin position="258"/>
        <end position="379"/>
    </location>
</feature>
<dbReference type="PANTHER" id="PTHR47359">
    <property type="entry name" value="PEPTIDOGLYCAN DL-ENDOPEPTIDASE CWLO"/>
    <property type="match status" value="1"/>
</dbReference>
<dbReference type="Pfam" id="PF00877">
    <property type="entry name" value="NLPC_P60"/>
    <property type="match status" value="1"/>
</dbReference>
<dbReference type="InterPro" id="IPR051794">
    <property type="entry name" value="PG_Endopeptidase_C40"/>
</dbReference>
<evidence type="ECO:0000313" key="9">
    <source>
        <dbReference type="Proteomes" id="UP000377595"/>
    </source>
</evidence>
<sequence length="379" mass="41094">MLIAMVGVLAFAVGGSPVAAEPDKSDIEDAQDQVEERSRDLNRAQLKLATAESRLQELASRAERLVEAYNGELVRLRDAKSRHEALTVNLTGAEAQVEVARKQVAAIAADTYGRLDVSQPMVAVVGEGAAFLRRASLLSQLSDEQSATMNRLRDSQQVHAILEAQAAHALAEQQAAAKEAERLKEAAAKAVDEQLAETKSIKKEKSGLVEQLDAARSKVERIKRERELARIRREQEAAGRHSNFRLASAPKWARAASSGMGGIAAQWALNQLGKPYVWAADGPGSFDCSGLSMRAWERAGVDLDHWTGTQWTSGPHVPLSQLRPGDLLFFGRVSSDPGTIHHVGIFIGRGLMVHAPQTGDVVRTASIWRRDLVGATRPS</sequence>
<keyword evidence="3" id="KW-0378">Hydrolase</keyword>
<feature type="chain" id="PRO_5038883713" description="NlpC/P60 domain-containing protein" evidence="6">
    <location>
        <begin position="20"/>
        <end position="379"/>
    </location>
</feature>
<proteinExistence type="inferred from homology"/>
<gene>
    <name evidence="8" type="ORF">Aple_103860</name>
</gene>
<evidence type="ECO:0000256" key="1">
    <source>
        <dbReference type="ARBA" id="ARBA00007074"/>
    </source>
</evidence>
<dbReference type="Proteomes" id="UP000377595">
    <property type="component" value="Unassembled WGS sequence"/>
</dbReference>
<keyword evidence="9" id="KW-1185">Reference proteome</keyword>
<dbReference type="Gene3D" id="3.90.1720.10">
    <property type="entry name" value="endopeptidase domain like (from Nostoc punctiforme)"/>
    <property type="match status" value="1"/>
</dbReference>
<dbReference type="AlphaFoldDB" id="A0A5M3Y2L2"/>
<feature type="signal peptide" evidence="6">
    <location>
        <begin position="1"/>
        <end position="19"/>
    </location>
</feature>
<comment type="caution">
    <text evidence="8">The sequence shown here is derived from an EMBL/GenBank/DDBJ whole genome shotgun (WGS) entry which is preliminary data.</text>
</comment>
<organism evidence="8 9">
    <name type="scientific">Acrocarpospora pleiomorpha</name>
    <dbReference type="NCBI Taxonomy" id="90975"/>
    <lineage>
        <taxon>Bacteria</taxon>
        <taxon>Bacillati</taxon>
        <taxon>Actinomycetota</taxon>
        <taxon>Actinomycetes</taxon>
        <taxon>Streptosporangiales</taxon>
        <taxon>Streptosporangiaceae</taxon>
        <taxon>Acrocarpospora</taxon>
    </lineage>
</organism>
<evidence type="ECO:0000256" key="2">
    <source>
        <dbReference type="ARBA" id="ARBA00022670"/>
    </source>
</evidence>
<reference evidence="8 9" key="1">
    <citation type="submission" date="2019-10" db="EMBL/GenBank/DDBJ databases">
        <title>Whole genome shotgun sequence of Acrocarpospora pleiomorpha NBRC 16267.</title>
        <authorList>
            <person name="Ichikawa N."/>
            <person name="Kimura A."/>
            <person name="Kitahashi Y."/>
            <person name="Komaki H."/>
            <person name="Oguchi A."/>
        </authorList>
    </citation>
    <scope>NUCLEOTIDE SEQUENCE [LARGE SCALE GENOMIC DNA]</scope>
    <source>
        <strain evidence="8 9">NBRC 16267</strain>
    </source>
</reference>